<evidence type="ECO:0000256" key="2">
    <source>
        <dbReference type="ARBA" id="ARBA00011081"/>
    </source>
</evidence>
<feature type="binding site" evidence="10">
    <location>
        <position position="176"/>
    </location>
    <ligand>
        <name>Mg(2+)</name>
        <dbReference type="ChEBI" id="CHEBI:18420"/>
    </ligand>
</feature>
<comment type="pathway">
    <text evidence="1 10">Metabolic intermediate biosynthesis; 1-deoxy-D-xylulose 5-phosphate biosynthesis; 1-deoxy-D-xylulose 5-phosphate from D-glyceraldehyde 3-phosphate and pyruvate: step 1/1.</text>
</comment>
<dbReference type="InterPro" id="IPR033248">
    <property type="entry name" value="Transketolase_C"/>
</dbReference>
<keyword evidence="9 10" id="KW-0414">Isoprene biosynthesis</keyword>
<feature type="binding site" evidence="10">
    <location>
        <position position="363"/>
    </location>
    <ligand>
        <name>thiamine diphosphate</name>
        <dbReference type="ChEBI" id="CHEBI:58937"/>
    </ligand>
</feature>
<feature type="binding site" evidence="10">
    <location>
        <position position="287"/>
    </location>
    <ligand>
        <name>thiamine diphosphate</name>
        <dbReference type="ChEBI" id="CHEBI:58937"/>
    </ligand>
</feature>
<dbReference type="AlphaFoldDB" id="A0A1H3ETC5"/>
<dbReference type="Proteomes" id="UP000199266">
    <property type="component" value="Unassembled WGS sequence"/>
</dbReference>
<name>A0A1H3ETC5_9BACT</name>
<evidence type="ECO:0000256" key="3">
    <source>
        <dbReference type="ARBA" id="ARBA00011738"/>
    </source>
</evidence>
<feature type="binding site" evidence="10">
    <location>
        <position position="75"/>
    </location>
    <ligand>
        <name>thiamine diphosphate</name>
        <dbReference type="ChEBI" id="CHEBI:58937"/>
    </ligand>
</feature>
<comment type="cofactor">
    <cofactor evidence="10">
        <name>thiamine diphosphate</name>
        <dbReference type="ChEBI" id="CHEBI:58937"/>
    </cofactor>
    <text evidence="10">Binds 1 thiamine pyrophosphate per subunit.</text>
</comment>
<dbReference type="InterPro" id="IPR029061">
    <property type="entry name" value="THDP-binding"/>
</dbReference>
<dbReference type="PANTHER" id="PTHR43322">
    <property type="entry name" value="1-D-DEOXYXYLULOSE 5-PHOSPHATE SYNTHASE-RELATED"/>
    <property type="match status" value="1"/>
</dbReference>
<dbReference type="InterPro" id="IPR005477">
    <property type="entry name" value="Dxylulose-5-P_synthase"/>
</dbReference>
<dbReference type="GO" id="GO:0005829">
    <property type="term" value="C:cytosol"/>
    <property type="evidence" value="ECO:0007669"/>
    <property type="project" value="TreeGrafter"/>
</dbReference>
<feature type="domain" description="Transketolase-like pyrimidine-binding" evidence="11">
    <location>
        <begin position="312"/>
        <end position="476"/>
    </location>
</feature>
<dbReference type="InterPro" id="IPR005475">
    <property type="entry name" value="Transketolase-like_Pyr-bd"/>
</dbReference>
<feature type="binding site" evidence="10">
    <location>
        <position position="176"/>
    </location>
    <ligand>
        <name>thiamine diphosphate</name>
        <dbReference type="ChEBI" id="CHEBI:58937"/>
    </ligand>
</feature>
<keyword evidence="5 10" id="KW-0479">Metal-binding</keyword>
<dbReference type="CDD" id="cd02007">
    <property type="entry name" value="TPP_DXS"/>
    <property type="match status" value="1"/>
</dbReference>
<dbReference type="SMART" id="SM00861">
    <property type="entry name" value="Transket_pyr"/>
    <property type="match status" value="1"/>
</dbReference>
<comment type="cofactor">
    <cofactor evidence="10">
        <name>Mg(2+)</name>
        <dbReference type="ChEBI" id="CHEBI:18420"/>
    </cofactor>
    <text evidence="10">Binds 1 Mg(2+) ion per subunit.</text>
</comment>
<keyword evidence="13" id="KW-1185">Reference proteome</keyword>
<dbReference type="Gene3D" id="3.40.50.970">
    <property type="match status" value="2"/>
</dbReference>
<dbReference type="Gene3D" id="3.40.50.920">
    <property type="match status" value="1"/>
</dbReference>
<dbReference type="PANTHER" id="PTHR43322:SF5">
    <property type="entry name" value="1-DEOXY-D-XYLULOSE-5-PHOSPHATE SYNTHASE, CHLOROPLASTIC"/>
    <property type="match status" value="1"/>
</dbReference>
<evidence type="ECO:0000256" key="8">
    <source>
        <dbReference type="ARBA" id="ARBA00023052"/>
    </source>
</evidence>
<sequence>MSLNYLGKIKDYRDLRHLKHIEKSRLCNEIRQMIIDVATENGGHLASSLGTVELTVALLSVYDPLEDKIVFDVGHQCYTYKILTGRKDRFSTLRQWEGISGFPKREESSCDHFNTGHAGTSISAATGYAKSRDLLRQKHEVIAVVGDSSISNGMSFEALNQIDELKTKVIIILNDNKMSINVPIGGLAKHLSHLSTNPSYRRAKEAIKSLCEGLPLGSALVAEALKKMKYQVKTMFQPINIFEALGINYWGPFNGHNIEELEEVFKLAKAFDESVLIHVITQKGKGYVPAEENPTKYHGVSAKKPNSSANSLSWSKASAQCVEKLAEKDDRIICLTAAMEEGCNLTGFKKKFPGRFFDVGIAEEHLLTYAAGLAAGGLRPVVFIYSTFLQRAADQLYHDIAMQRLPVLIALDRSGLVGEDGETHHGLLDISWYKSVPGLFIASPRDVIDLEYIFANLIEHSALPAIIRYPKGEAPFSLGRRDEDQPFEWIRSEILRQGEEVLLIGYGGTIPILLESCDKINNLLHINPTVVDLRFIKPLDLETLERLFSAHSCVVIAEETYSIGGIGEQLSKFAHEVNKGLDWIHIAIPDIYVPQGTRDEQLRYVGLSSDEVVKRVSEHFERAIG</sequence>
<dbReference type="GO" id="GO:0009228">
    <property type="term" value="P:thiamine biosynthetic process"/>
    <property type="evidence" value="ECO:0007669"/>
    <property type="project" value="UniProtKB-UniRule"/>
</dbReference>
<gene>
    <name evidence="10" type="primary">dxs</name>
    <name evidence="12" type="ORF">SAMN03080603_00802</name>
</gene>
<dbReference type="RefSeq" id="WP_091460744.1">
    <property type="nucleotide sequence ID" value="NZ_FNPD01000003.1"/>
</dbReference>
<dbReference type="GO" id="GO:0016114">
    <property type="term" value="P:terpenoid biosynthetic process"/>
    <property type="evidence" value="ECO:0007669"/>
    <property type="project" value="UniProtKB-UniRule"/>
</dbReference>
<accession>A0A1H3ETC5</accession>
<comment type="subunit">
    <text evidence="3 10">Homodimer.</text>
</comment>
<dbReference type="EC" id="2.2.1.7" evidence="10"/>
<dbReference type="PROSITE" id="PS00801">
    <property type="entry name" value="TRANSKETOLASE_1"/>
    <property type="match status" value="1"/>
</dbReference>
<dbReference type="GO" id="GO:0000287">
    <property type="term" value="F:magnesium ion binding"/>
    <property type="evidence" value="ECO:0007669"/>
    <property type="project" value="UniProtKB-UniRule"/>
</dbReference>
<dbReference type="EMBL" id="FNPD01000003">
    <property type="protein sequence ID" value="SDX82012.1"/>
    <property type="molecule type" value="Genomic_DNA"/>
</dbReference>
<feature type="binding site" evidence="10">
    <location>
        <position position="147"/>
    </location>
    <ligand>
        <name>Mg(2+)</name>
        <dbReference type="ChEBI" id="CHEBI:18420"/>
    </ligand>
</feature>
<dbReference type="InterPro" id="IPR009014">
    <property type="entry name" value="Transketo_C/PFOR_II"/>
</dbReference>
<feature type="binding site" evidence="10">
    <location>
        <begin position="116"/>
        <end position="118"/>
    </location>
    <ligand>
        <name>thiamine diphosphate</name>
        <dbReference type="ChEBI" id="CHEBI:58937"/>
    </ligand>
</feature>
<evidence type="ECO:0000256" key="5">
    <source>
        <dbReference type="ARBA" id="ARBA00022723"/>
    </source>
</evidence>
<dbReference type="CDD" id="cd07033">
    <property type="entry name" value="TPP_PYR_DXS_TK_like"/>
    <property type="match status" value="1"/>
</dbReference>
<dbReference type="Pfam" id="PF02779">
    <property type="entry name" value="Transket_pyr"/>
    <property type="match status" value="1"/>
</dbReference>
<reference evidence="13" key="1">
    <citation type="submission" date="2016-10" db="EMBL/GenBank/DDBJ databases">
        <authorList>
            <person name="Varghese N."/>
            <person name="Submissions S."/>
        </authorList>
    </citation>
    <scope>NUCLEOTIDE SEQUENCE [LARGE SCALE GENOMIC DNA]</scope>
    <source>
        <strain evidence="13">DSM 13490</strain>
    </source>
</reference>
<evidence type="ECO:0000313" key="12">
    <source>
        <dbReference type="EMBL" id="SDX82012.1"/>
    </source>
</evidence>
<evidence type="ECO:0000256" key="7">
    <source>
        <dbReference type="ARBA" id="ARBA00022977"/>
    </source>
</evidence>
<comment type="caution">
    <text evidence="10">Lacks conserved residue(s) required for the propagation of feature annotation.</text>
</comment>
<dbReference type="NCBIfam" id="NF003933">
    <property type="entry name" value="PRK05444.2-2"/>
    <property type="match status" value="1"/>
</dbReference>
<comment type="function">
    <text evidence="10">Catalyzes the acyloin condensation reaction between C atoms 2 and 3 of pyruvate and glyceraldehyde 3-phosphate to yield 1-deoxy-D-xylulose-5-phosphate (DXP).</text>
</comment>
<dbReference type="SUPFAM" id="SSF52518">
    <property type="entry name" value="Thiamin diphosphate-binding fold (THDP-binding)"/>
    <property type="match status" value="2"/>
</dbReference>
<protein>
    <recommendedName>
        <fullName evidence="10">1-deoxy-D-xylulose-5-phosphate synthase</fullName>
        <ecNumber evidence="10">2.2.1.7</ecNumber>
    </recommendedName>
    <alternativeName>
        <fullName evidence="10">1-deoxyxylulose-5-phosphate synthase</fullName>
        <shortName evidence="10">DXP synthase</shortName>
        <shortName evidence="10">DXPS</shortName>
    </alternativeName>
</protein>
<organism evidence="12 13">
    <name type="scientific">Acetomicrobium thermoterrenum DSM 13490</name>
    <dbReference type="NCBI Taxonomy" id="1120987"/>
    <lineage>
        <taxon>Bacteria</taxon>
        <taxon>Thermotogati</taxon>
        <taxon>Synergistota</taxon>
        <taxon>Synergistia</taxon>
        <taxon>Synergistales</taxon>
        <taxon>Acetomicrobiaceae</taxon>
        <taxon>Acetomicrobium</taxon>
    </lineage>
</organism>
<comment type="catalytic activity">
    <reaction evidence="10">
        <text>D-glyceraldehyde 3-phosphate + pyruvate + H(+) = 1-deoxy-D-xylulose 5-phosphate + CO2</text>
        <dbReference type="Rhea" id="RHEA:12605"/>
        <dbReference type="ChEBI" id="CHEBI:15361"/>
        <dbReference type="ChEBI" id="CHEBI:15378"/>
        <dbReference type="ChEBI" id="CHEBI:16526"/>
        <dbReference type="ChEBI" id="CHEBI:57792"/>
        <dbReference type="ChEBI" id="CHEBI:59776"/>
        <dbReference type="EC" id="2.2.1.7"/>
    </reaction>
</comment>
<keyword evidence="6 10" id="KW-0460">Magnesium</keyword>
<evidence type="ECO:0000256" key="10">
    <source>
        <dbReference type="HAMAP-Rule" id="MF_00315"/>
    </source>
</evidence>
<evidence type="ECO:0000256" key="9">
    <source>
        <dbReference type="ARBA" id="ARBA00023229"/>
    </source>
</evidence>
<evidence type="ECO:0000259" key="11">
    <source>
        <dbReference type="SMART" id="SM00861"/>
    </source>
</evidence>
<dbReference type="Pfam" id="PF13292">
    <property type="entry name" value="DXP_synthase_N"/>
    <property type="match status" value="1"/>
</dbReference>
<keyword evidence="7 10" id="KW-0784">Thiamine biosynthesis</keyword>
<dbReference type="GO" id="GO:0030976">
    <property type="term" value="F:thiamine pyrophosphate binding"/>
    <property type="evidence" value="ECO:0007669"/>
    <property type="project" value="UniProtKB-UniRule"/>
</dbReference>
<dbReference type="Pfam" id="PF02780">
    <property type="entry name" value="Transketolase_C"/>
    <property type="match status" value="1"/>
</dbReference>
<dbReference type="NCBIfam" id="TIGR00204">
    <property type="entry name" value="dxs"/>
    <property type="match status" value="1"/>
</dbReference>
<dbReference type="UniPathway" id="UPA00064">
    <property type="reaction ID" value="UER00091"/>
</dbReference>
<keyword evidence="8 10" id="KW-0786">Thiamine pyrophosphate</keyword>
<dbReference type="HAMAP" id="MF_00315">
    <property type="entry name" value="DXP_synth"/>
    <property type="match status" value="1"/>
</dbReference>
<evidence type="ECO:0000256" key="1">
    <source>
        <dbReference type="ARBA" id="ARBA00004980"/>
    </source>
</evidence>
<comment type="similarity">
    <text evidence="2 10">Belongs to the transketolase family. DXPS subfamily.</text>
</comment>
<evidence type="ECO:0000256" key="6">
    <source>
        <dbReference type="ARBA" id="ARBA00022842"/>
    </source>
</evidence>
<evidence type="ECO:0000256" key="4">
    <source>
        <dbReference type="ARBA" id="ARBA00022679"/>
    </source>
</evidence>
<dbReference type="InterPro" id="IPR049557">
    <property type="entry name" value="Transketolase_CS"/>
</dbReference>
<evidence type="ECO:0000313" key="13">
    <source>
        <dbReference type="Proteomes" id="UP000199266"/>
    </source>
</evidence>
<keyword evidence="4 10" id="KW-0808">Transferase</keyword>
<dbReference type="GO" id="GO:0008661">
    <property type="term" value="F:1-deoxy-D-xylulose-5-phosphate synthase activity"/>
    <property type="evidence" value="ECO:0007669"/>
    <property type="project" value="UniProtKB-UniRule"/>
</dbReference>
<dbReference type="SUPFAM" id="SSF52922">
    <property type="entry name" value="TK C-terminal domain-like"/>
    <property type="match status" value="1"/>
</dbReference>
<dbReference type="GO" id="GO:0019288">
    <property type="term" value="P:isopentenyl diphosphate biosynthetic process, methylerythritol 4-phosphate pathway"/>
    <property type="evidence" value="ECO:0007669"/>
    <property type="project" value="TreeGrafter"/>
</dbReference>
<proteinExistence type="inferred from homology"/>